<keyword evidence="2" id="KW-1185">Reference proteome</keyword>
<dbReference type="RefSeq" id="WP_215628179.1">
    <property type="nucleotide sequence ID" value="NZ_CP067089.2"/>
</dbReference>
<dbReference type="Gene3D" id="3.80.10.10">
    <property type="entry name" value="Ribonuclease Inhibitor"/>
    <property type="match status" value="1"/>
</dbReference>
<organism evidence="1 2">
    <name type="scientific">Breznakiella homolactica</name>
    <dbReference type="NCBI Taxonomy" id="2798577"/>
    <lineage>
        <taxon>Bacteria</taxon>
        <taxon>Pseudomonadati</taxon>
        <taxon>Spirochaetota</taxon>
        <taxon>Spirochaetia</taxon>
        <taxon>Spirochaetales</taxon>
        <taxon>Breznakiellaceae</taxon>
        <taxon>Breznakiella</taxon>
    </lineage>
</organism>
<dbReference type="Pfam" id="PF13306">
    <property type="entry name" value="LRR_5"/>
    <property type="match status" value="1"/>
</dbReference>
<dbReference type="Proteomes" id="UP000595917">
    <property type="component" value="Chromosome"/>
</dbReference>
<protein>
    <submittedName>
        <fullName evidence="1">Leucine-rich repeat protein</fullName>
    </submittedName>
</protein>
<evidence type="ECO:0000313" key="2">
    <source>
        <dbReference type="Proteomes" id="UP000595917"/>
    </source>
</evidence>
<dbReference type="KEGG" id="bhc:JFL75_08145"/>
<sequence length="103" mass="11866">MPNYSGRGGFGDCEVLSSVVLPESLREIDENAFKHSISLSSVFIPRGVTKLVPVRRLYRKPVTADIYRKRPFLFWMGLLRIAYFILQMESPGRRVNRKSFRGS</sequence>
<reference evidence="1" key="1">
    <citation type="submission" date="2021-01" db="EMBL/GenBank/DDBJ databases">
        <title>Description of Breznakiella homolactica.</title>
        <authorList>
            <person name="Song Y."/>
            <person name="Brune A."/>
        </authorList>
    </citation>
    <scope>NUCLEOTIDE SEQUENCE</scope>
    <source>
        <strain evidence="1">RmG30</strain>
    </source>
</reference>
<dbReference type="InterPro" id="IPR032675">
    <property type="entry name" value="LRR_dom_sf"/>
</dbReference>
<accession>A0A7T7XQY3</accession>
<gene>
    <name evidence="1" type="ORF">JFL75_08145</name>
</gene>
<proteinExistence type="predicted"/>
<dbReference type="InterPro" id="IPR026906">
    <property type="entry name" value="LRR_5"/>
</dbReference>
<evidence type="ECO:0000313" key="1">
    <source>
        <dbReference type="EMBL" id="QQO10874.1"/>
    </source>
</evidence>
<dbReference type="AlphaFoldDB" id="A0A7T7XQY3"/>
<name>A0A7T7XQY3_9SPIR</name>
<dbReference type="EMBL" id="CP067089">
    <property type="protein sequence ID" value="QQO10874.1"/>
    <property type="molecule type" value="Genomic_DNA"/>
</dbReference>